<name>G3AVH7_SPAPN</name>
<evidence type="ECO:0000256" key="5">
    <source>
        <dbReference type="ARBA" id="ARBA00022946"/>
    </source>
</evidence>
<dbReference type="eggNOG" id="KOG1239">
    <property type="taxonomic scope" value="Eukaryota"/>
</dbReference>
<dbReference type="PANTHER" id="PTHR12428">
    <property type="entry name" value="OXA1"/>
    <property type="match status" value="1"/>
</dbReference>
<evidence type="ECO:0000256" key="7">
    <source>
        <dbReference type="ARBA" id="ARBA00023128"/>
    </source>
</evidence>
<dbReference type="AlphaFoldDB" id="G3AVH7"/>
<dbReference type="STRING" id="619300.G3AVH7"/>
<evidence type="ECO:0000256" key="9">
    <source>
        <dbReference type="RuleBase" id="RU003945"/>
    </source>
</evidence>
<reference evidence="12 13" key="1">
    <citation type="journal article" date="2011" name="Proc. Natl. Acad. Sci. U.S.A.">
        <title>Comparative genomics of xylose-fermenting fungi for enhanced biofuel production.</title>
        <authorList>
            <person name="Wohlbach D.J."/>
            <person name="Kuo A."/>
            <person name="Sato T.K."/>
            <person name="Potts K.M."/>
            <person name="Salamov A.A."/>
            <person name="LaButti K.M."/>
            <person name="Sun H."/>
            <person name="Clum A."/>
            <person name="Pangilinan J.L."/>
            <person name="Lindquist E.A."/>
            <person name="Lucas S."/>
            <person name="Lapidus A."/>
            <person name="Jin M."/>
            <person name="Gunawan C."/>
            <person name="Balan V."/>
            <person name="Dale B.E."/>
            <person name="Jeffries T.W."/>
            <person name="Zinkel R."/>
            <person name="Barry K.W."/>
            <person name="Grigoriev I.V."/>
            <person name="Gasch A.P."/>
        </authorList>
    </citation>
    <scope>NUCLEOTIDE SEQUENCE [LARGE SCALE GENOMIC DNA]</scope>
    <source>
        <strain evidence="13">NRRL Y-27907 / 11-Y1</strain>
    </source>
</reference>
<evidence type="ECO:0000256" key="10">
    <source>
        <dbReference type="SAM" id="Phobius"/>
    </source>
</evidence>
<proteinExistence type="inferred from homology"/>
<evidence type="ECO:0000256" key="6">
    <source>
        <dbReference type="ARBA" id="ARBA00022989"/>
    </source>
</evidence>
<evidence type="ECO:0000256" key="3">
    <source>
        <dbReference type="ARBA" id="ARBA00022692"/>
    </source>
</evidence>
<evidence type="ECO:0000256" key="8">
    <source>
        <dbReference type="ARBA" id="ARBA00023136"/>
    </source>
</evidence>
<evidence type="ECO:0000313" key="13">
    <source>
        <dbReference type="Proteomes" id="UP000000709"/>
    </source>
</evidence>
<feature type="transmembrane region" description="Helical" evidence="10">
    <location>
        <begin position="180"/>
        <end position="199"/>
    </location>
</feature>
<dbReference type="InterPro" id="IPR001708">
    <property type="entry name" value="YidC/ALB3/OXA1/COX18"/>
</dbReference>
<protein>
    <recommendedName>
        <fullName evidence="11">Membrane insertase YidC/Oxa/ALB C-terminal domain-containing protein</fullName>
    </recommendedName>
</protein>
<dbReference type="InterPro" id="IPR028055">
    <property type="entry name" value="YidC/Oxa/ALB_C"/>
</dbReference>
<dbReference type="OrthoDB" id="2148490at2759"/>
<sequence length="376" mass="41224">MLRIGLSRSLKTGSLLRPVRANQFQLGTKIISASSPIVSPIRFNSSTTHVVEEITNKLVPISDTIADKVAATSLHANQIGYMDSIGLVDGWGPTALVTRLLEATYVYTGLPWWATIVAATVIVRVAMLPLYVRASTNATRMAKIKPQLEEIMSTMKQSKDNTETMKAMAKRKKLMKDNNVSTLATMAPILQAPIAYGFFRALHNFAAAPVEGFASEGYAWFPNLCEIDTYLGLQLISTGAIIALIRLGGETGQSAMSPQIKKIMTFVPILSILVTKDFTAGVLVYFAVNSILSFIQTMMLRAGFVRKLLGVPPKLSTQELTKSSGGDPEVGLMDSVSNYLEKHKEQAIATARKTDKQLEITQKRKQKAKEGYIKRH</sequence>
<comment type="subcellular location">
    <subcellularLocation>
        <location evidence="9">Membrane</location>
        <topology evidence="9">Multi-pass membrane protein</topology>
    </subcellularLocation>
    <subcellularLocation>
        <location evidence="1">Mitochondrion inner membrane</location>
        <topology evidence="1">Multi-pass membrane protein</topology>
    </subcellularLocation>
</comment>
<keyword evidence="6 10" id="KW-1133">Transmembrane helix</keyword>
<gene>
    <name evidence="12" type="ORF">SPAPADRAFT_63552</name>
</gene>
<dbReference type="GeneID" id="18874801"/>
<keyword evidence="7" id="KW-0496">Mitochondrion</keyword>
<accession>G3AVH7</accession>
<dbReference type="KEGG" id="spaa:SPAPADRAFT_63552"/>
<dbReference type="NCBIfam" id="TIGR03592">
    <property type="entry name" value="yidC_oxa1_cterm"/>
    <property type="match status" value="1"/>
</dbReference>
<feature type="transmembrane region" description="Helical" evidence="10">
    <location>
        <begin position="230"/>
        <end position="248"/>
    </location>
</feature>
<dbReference type="InParanoid" id="G3AVH7"/>
<evidence type="ECO:0000256" key="4">
    <source>
        <dbReference type="ARBA" id="ARBA00022792"/>
    </source>
</evidence>
<feature type="transmembrane region" description="Helical" evidence="10">
    <location>
        <begin position="110"/>
        <end position="132"/>
    </location>
</feature>
<evidence type="ECO:0000256" key="1">
    <source>
        <dbReference type="ARBA" id="ARBA00004448"/>
    </source>
</evidence>
<keyword evidence="4" id="KW-0999">Mitochondrion inner membrane</keyword>
<keyword evidence="3 9" id="KW-0812">Transmembrane</keyword>
<dbReference type="GO" id="GO:0032979">
    <property type="term" value="P:protein insertion into mitochondrial inner membrane from matrix"/>
    <property type="evidence" value="ECO:0007669"/>
    <property type="project" value="TreeGrafter"/>
</dbReference>
<dbReference type="OMA" id="GWKNAQT"/>
<keyword evidence="8 10" id="KW-0472">Membrane</keyword>
<evidence type="ECO:0000259" key="11">
    <source>
        <dbReference type="Pfam" id="PF02096"/>
    </source>
</evidence>
<dbReference type="Pfam" id="PF02096">
    <property type="entry name" value="60KD_IMP"/>
    <property type="match status" value="1"/>
</dbReference>
<dbReference type="EMBL" id="GL996506">
    <property type="protein sequence ID" value="EGW29926.1"/>
    <property type="molecule type" value="Genomic_DNA"/>
</dbReference>
<dbReference type="GO" id="GO:0005743">
    <property type="term" value="C:mitochondrial inner membrane"/>
    <property type="evidence" value="ECO:0007669"/>
    <property type="project" value="UniProtKB-SubCell"/>
</dbReference>
<dbReference type="GO" id="GO:0032977">
    <property type="term" value="F:membrane insertase activity"/>
    <property type="evidence" value="ECO:0007669"/>
    <property type="project" value="InterPro"/>
</dbReference>
<dbReference type="PANTHER" id="PTHR12428:SF66">
    <property type="entry name" value="MITOCHONDRIAL INNER MEMBRANE PROTEIN OXA1L"/>
    <property type="match status" value="1"/>
</dbReference>
<organism evidence="13">
    <name type="scientific">Spathaspora passalidarum (strain NRRL Y-27907 / 11-Y1)</name>
    <dbReference type="NCBI Taxonomy" id="619300"/>
    <lineage>
        <taxon>Eukaryota</taxon>
        <taxon>Fungi</taxon>
        <taxon>Dikarya</taxon>
        <taxon>Ascomycota</taxon>
        <taxon>Saccharomycotina</taxon>
        <taxon>Pichiomycetes</taxon>
        <taxon>Debaryomycetaceae</taxon>
        <taxon>Spathaspora</taxon>
    </lineage>
</organism>
<feature type="domain" description="Membrane insertase YidC/Oxa/ALB C-terminal" evidence="11">
    <location>
        <begin position="112"/>
        <end position="301"/>
    </location>
</feature>
<dbReference type="FunCoup" id="G3AVH7">
    <property type="interactions" value="618"/>
</dbReference>
<dbReference type="HOGENOM" id="CLU_029282_3_0_1"/>
<evidence type="ECO:0000313" key="12">
    <source>
        <dbReference type="EMBL" id="EGW29926.1"/>
    </source>
</evidence>
<dbReference type="Proteomes" id="UP000000709">
    <property type="component" value="Unassembled WGS sequence"/>
</dbReference>
<dbReference type="RefSeq" id="XP_007377692.1">
    <property type="nucleotide sequence ID" value="XM_007377630.1"/>
</dbReference>
<dbReference type="CDD" id="cd20069">
    <property type="entry name" value="5TM_Oxa1-like"/>
    <property type="match status" value="1"/>
</dbReference>
<comment type="similarity">
    <text evidence="2 9">Belongs to the OXA1/ALB3/YidC family.</text>
</comment>
<keyword evidence="13" id="KW-1185">Reference proteome</keyword>
<keyword evidence="5" id="KW-0809">Transit peptide</keyword>
<evidence type="ECO:0000256" key="2">
    <source>
        <dbReference type="ARBA" id="ARBA00009877"/>
    </source>
</evidence>